<organism evidence="1 2">
    <name type="scientific">Tritrichomonas musculus</name>
    <dbReference type="NCBI Taxonomy" id="1915356"/>
    <lineage>
        <taxon>Eukaryota</taxon>
        <taxon>Metamonada</taxon>
        <taxon>Parabasalia</taxon>
        <taxon>Tritrichomonadida</taxon>
        <taxon>Tritrichomonadidae</taxon>
        <taxon>Tritrichomonas</taxon>
    </lineage>
</organism>
<gene>
    <name evidence="1" type="ORF">M9Y10_039324</name>
</gene>
<protein>
    <submittedName>
        <fullName evidence="1">Uncharacterized protein</fullName>
    </submittedName>
</protein>
<name>A0ABR2KAZ0_9EUKA</name>
<keyword evidence="2" id="KW-1185">Reference proteome</keyword>
<dbReference type="EMBL" id="JAPFFF010000006">
    <property type="protein sequence ID" value="KAK8888259.1"/>
    <property type="molecule type" value="Genomic_DNA"/>
</dbReference>
<sequence>MKNISSHCDPFEFENTERFINSVHIFSFSNYDIDTFGKNKKTKIDDYLFVGVYKFEIPQNIEHIRSIPSFSLKTKMALAGLCRSIIVLYGKYSTFMNLIDVKKIPRSGNNINDSGAWWLKRYLEINETDFQFIKDDLKKYSLFLTKTISWKEIISIIRNNYSEGIFHRFTFEEAIFILYLCSEMPSFHERHSKNYKSDVSLYADCIAGAILSVMSKISDVDIYQKDIRNYESMSQRIFYVLLDFFESQQKLDLKNPHNYFNKLRSEYELNDIEDKKYREKLKKENCAQNSL</sequence>
<reference evidence="1 2" key="1">
    <citation type="submission" date="2024-04" db="EMBL/GenBank/DDBJ databases">
        <title>Tritrichomonas musculus Genome.</title>
        <authorList>
            <person name="Alves-Ferreira E."/>
            <person name="Grigg M."/>
            <person name="Lorenzi H."/>
            <person name="Galac M."/>
        </authorList>
    </citation>
    <scope>NUCLEOTIDE SEQUENCE [LARGE SCALE GENOMIC DNA]</scope>
    <source>
        <strain evidence="1 2">EAF2021</strain>
    </source>
</reference>
<dbReference type="Proteomes" id="UP001470230">
    <property type="component" value="Unassembled WGS sequence"/>
</dbReference>
<accession>A0ABR2KAZ0</accession>
<proteinExistence type="predicted"/>
<evidence type="ECO:0000313" key="2">
    <source>
        <dbReference type="Proteomes" id="UP001470230"/>
    </source>
</evidence>
<comment type="caution">
    <text evidence="1">The sequence shown here is derived from an EMBL/GenBank/DDBJ whole genome shotgun (WGS) entry which is preliminary data.</text>
</comment>
<evidence type="ECO:0000313" key="1">
    <source>
        <dbReference type="EMBL" id="KAK8888259.1"/>
    </source>
</evidence>